<sequence length="97" mass="11422">LSKNHNELRALLKIHETPITLESELKQKLVETCRKYLNQQRISNQFSIDFLSHFYGQLSVASITFALDHYDNQDWMAQQLQLMNDMQQNLLFKVLPG</sequence>
<proteinExistence type="predicted"/>
<dbReference type="HOGENOM" id="CLU_2338447_0_0_9"/>
<dbReference type="AlphaFoldDB" id="C0XKE6"/>
<reference evidence="1 2" key="1">
    <citation type="submission" date="2009-01" db="EMBL/GenBank/DDBJ databases">
        <authorList>
            <person name="Qin X."/>
            <person name="Bachman B."/>
            <person name="Battles P."/>
            <person name="Bell A."/>
            <person name="Bess C."/>
            <person name="Bickham C."/>
            <person name="Chaboub L."/>
            <person name="Chen D."/>
            <person name="Coyle M."/>
            <person name="Deiros D.R."/>
            <person name="Dinh H."/>
            <person name="Forbes L."/>
            <person name="Fowler G."/>
            <person name="Francisco L."/>
            <person name="Fu Q."/>
            <person name="Gubbala S."/>
            <person name="Hale W."/>
            <person name="Han Y."/>
            <person name="Hemphill L."/>
            <person name="Highlander S.K."/>
            <person name="Hirani K."/>
            <person name="Hogues M."/>
            <person name="Jackson L."/>
            <person name="Jakkamsetti A."/>
            <person name="Javaid M."/>
            <person name="Jiang H."/>
            <person name="Korchina V."/>
            <person name="Kovar C."/>
            <person name="Lara F."/>
            <person name="Lee S."/>
            <person name="Mata R."/>
            <person name="Mathew T."/>
            <person name="Moen C."/>
            <person name="Morales K."/>
            <person name="Munidasa M."/>
            <person name="Nazareth L."/>
            <person name="Ngo R."/>
            <person name="Nguyen L."/>
            <person name="Okwuonu G."/>
            <person name="Ongeri F."/>
            <person name="Patil S."/>
            <person name="Petrosino J."/>
            <person name="Pham C."/>
            <person name="Pham P."/>
            <person name="Pu L.-L."/>
            <person name="Puazo M."/>
            <person name="Raj R."/>
            <person name="Reid J."/>
            <person name="Rouhana J."/>
            <person name="Saada N."/>
            <person name="Shang Y."/>
            <person name="Simmons D."/>
            <person name="Thornton R."/>
            <person name="Warren J."/>
            <person name="Weissenberger G."/>
            <person name="Zhang J."/>
            <person name="Zhang L."/>
            <person name="Zhou C."/>
            <person name="Zhu D."/>
            <person name="Muzny D."/>
            <person name="Worley K."/>
            <person name="Gibbs R."/>
        </authorList>
    </citation>
    <scope>NUCLEOTIDE SEQUENCE [LARGE SCALE GENOMIC DNA]</scope>
    <source>
        <strain evidence="2">ATCC 8290 / DSM 20176 / CCUG 30140 / JCM 1155 / KCTC 3500 / NBRC 15886 / NCIMB 8040 / NRRL B-1843 / 9</strain>
    </source>
</reference>
<accession>C0XKE6</accession>
<dbReference type="Proteomes" id="UP000003752">
    <property type="component" value="Unassembled WGS sequence"/>
</dbReference>
<protein>
    <recommendedName>
        <fullName evidence="3">TetR/AcrR family transcriptional regulator</fullName>
    </recommendedName>
</protein>
<name>C0XKE6_LENH9</name>
<feature type="non-terminal residue" evidence="1">
    <location>
        <position position="1"/>
    </location>
</feature>
<comment type="caution">
    <text evidence="1">The sequence shown here is derived from an EMBL/GenBank/DDBJ whole genome shotgun (WGS) entry which is preliminary data.</text>
</comment>
<evidence type="ECO:0000313" key="2">
    <source>
        <dbReference type="Proteomes" id="UP000003752"/>
    </source>
</evidence>
<gene>
    <name evidence="1" type="ORF">HMPREF0519_1707</name>
</gene>
<dbReference type="EMBL" id="ACGP01000159">
    <property type="protein sequence ID" value="EEI24138.1"/>
    <property type="molecule type" value="Genomic_DNA"/>
</dbReference>
<organism evidence="1 2">
    <name type="scientific">Lentilactobacillus hilgardii (strain ATCC 8290 / DSM 20176 / CCUG 30140 / JCM 1155 / KCTC 3500 / NBRC 15886 / NCIMB 8040 / NRRL B-1843 / 9)</name>
    <dbReference type="NCBI Taxonomy" id="1423757"/>
    <lineage>
        <taxon>Bacteria</taxon>
        <taxon>Bacillati</taxon>
        <taxon>Bacillota</taxon>
        <taxon>Bacilli</taxon>
        <taxon>Lactobacillales</taxon>
        <taxon>Lactobacillaceae</taxon>
        <taxon>Lentilactobacillus</taxon>
    </lineage>
</organism>
<evidence type="ECO:0008006" key="3">
    <source>
        <dbReference type="Google" id="ProtNLM"/>
    </source>
</evidence>
<dbReference type="RefSeq" id="WP_003634853.1">
    <property type="nucleotide sequence ID" value="NZ_GG669992.1"/>
</dbReference>
<keyword evidence="2" id="KW-1185">Reference proteome</keyword>
<evidence type="ECO:0000313" key="1">
    <source>
        <dbReference type="EMBL" id="EEI24138.1"/>
    </source>
</evidence>